<evidence type="ECO:0008006" key="4">
    <source>
        <dbReference type="Google" id="ProtNLM"/>
    </source>
</evidence>
<protein>
    <recommendedName>
        <fullName evidence="4">Secreted protein</fullName>
    </recommendedName>
</protein>
<gene>
    <name evidence="2" type="primary">Acey_s0204.g1888</name>
    <name evidence="2" type="ORF">Y032_0204g1888</name>
</gene>
<dbReference type="EMBL" id="JARK01001540">
    <property type="protein sequence ID" value="EYB91598.1"/>
    <property type="molecule type" value="Genomic_DNA"/>
</dbReference>
<evidence type="ECO:0000313" key="2">
    <source>
        <dbReference type="EMBL" id="EYB91598.1"/>
    </source>
</evidence>
<name>A0A016SLP2_9BILA</name>
<keyword evidence="3" id="KW-1185">Reference proteome</keyword>
<dbReference type="AlphaFoldDB" id="A0A016SLP2"/>
<dbReference type="Proteomes" id="UP000024635">
    <property type="component" value="Unassembled WGS sequence"/>
</dbReference>
<sequence>MLFEWLLLWTTLFTLNVIINCSKLKKLPFPRLPAGSKATVSAATPSDKPAARSGKILPPGFLLDSSPTATPWIEIFEKPLKVSHSERFPSTSFGVAFARLQRPCFQLTLHGAPTCCLLWRRREKFIFNKLDYQTLTIRARQAPVRHCTEIRLCSLCTRAHFVNWSMFSYGYRNPQTFRPISCDRAHVELSNLKCMLHTLFGFQKTENVDGQDFDRTFPLMPRKG</sequence>
<reference evidence="3" key="1">
    <citation type="journal article" date="2015" name="Nat. Genet.">
        <title>The genome and transcriptome of the zoonotic hookworm Ancylostoma ceylanicum identify infection-specific gene families.</title>
        <authorList>
            <person name="Schwarz E.M."/>
            <person name="Hu Y."/>
            <person name="Antoshechkin I."/>
            <person name="Miller M.M."/>
            <person name="Sternberg P.W."/>
            <person name="Aroian R.V."/>
        </authorList>
    </citation>
    <scope>NUCLEOTIDE SEQUENCE</scope>
    <source>
        <strain evidence="3">HY135</strain>
    </source>
</reference>
<evidence type="ECO:0000313" key="3">
    <source>
        <dbReference type="Proteomes" id="UP000024635"/>
    </source>
</evidence>
<feature type="chain" id="PRO_5001486540" description="Secreted protein" evidence="1">
    <location>
        <begin position="22"/>
        <end position="224"/>
    </location>
</feature>
<organism evidence="2 3">
    <name type="scientific">Ancylostoma ceylanicum</name>
    <dbReference type="NCBI Taxonomy" id="53326"/>
    <lineage>
        <taxon>Eukaryota</taxon>
        <taxon>Metazoa</taxon>
        <taxon>Ecdysozoa</taxon>
        <taxon>Nematoda</taxon>
        <taxon>Chromadorea</taxon>
        <taxon>Rhabditida</taxon>
        <taxon>Rhabditina</taxon>
        <taxon>Rhabditomorpha</taxon>
        <taxon>Strongyloidea</taxon>
        <taxon>Ancylostomatidae</taxon>
        <taxon>Ancylostomatinae</taxon>
        <taxon>Ancylostoma</taxon>
    </lineage>
</organism>
<accession>A0A016SLP2</accession>
<keyword evidence="1" id="KW-0732">Signal</keyword>
<comment type="caution">
    <text evidence="2">The sequence shown here is derived from an EMBL/GenBank/DDBJ whole genome shotgun (WGS) entry which is preliminary data.</text>
</comment>
<feature type="signal peptide" evidence="1">
    <location>
        <begin position="1"/>
        <end position="21"/>
    </location>
</feature>
<proteinExistence type="predicted"/>
<evidence type="ECO:0000256" key="1">
    <source>
        <dbReference type="SAM" id="SignalP"/>
    </source>
</evidence>